<evidence type="ECO:0000256" key="1">
    <source>
        <dbReference type="ARBA" id="ARBA00022450"/>
    </source>
</evidence>
<evidence type="ECO:0000313" key="5">
    <source>
        <dbReference type="EMBL" id="GCB29789.1"/>
    </source>
</evidence>
<comment type="similarity">
    <text evidence="3">Belongs to the acyl carrier protein (ACP) family.</text>
</comment>
<evidence type="ECO:0000313" key="6">
    <source>
        <dbReference type="Proteomes" id="UP000287361"/>
    </source>
</evidence>
<comment type="subcellular location">
    <subcellularLocation>
        <location evidence="3">Cytoplasm</location>
    </subcellularLocation>
</comment>
<comment type="function">
    <text evidence="3">Carrier of the growing fatty acid chain in fatty acid biosynthesis.</text>
</comment>
<dbReference type="GeneID" id="86194444"/>
<name>A0A401LE17_9FIRM</name>
<dbReference type="EMBL" id="BHVZ01000002">
    <property type="protein sequence ID" value="GCB29789.1"/>
    <property type="molecule type" value="Genomic_DNA"/>
</dbReference>
<keyword evidence="3" id="KW-0275">Fatty acid biosynthesis</keyword>
<proteinExistence type="inferred from homology"/>
<dbReference type="InterPro" id="IPR036736">
    <property type="entry name" value="ACP-like_sf"/>
</dbReference>
<organism evidence="5 6">
    <name type="scientific">Anaerotignum faecicola</name>
    <dbReference type="NCBI Taxonomy" id="2358141"/>
    <lineage>
        <taxon>Bacteria</taxon>
        <taxon>Bacillati</taxon>
        <taxon>Bacillota</taxon>
        <taxon>Clostridia</taxon>
        <taxon>Lachnospirales</taxon>
        <taxon>Anaerotignaceae</taxon>
        <taxon>Anaerotignum</taxon>
    </lineage>
</organism>
<keyword evidence="2 3" id="KW-0597">Phosphoprotein</keyword>
<dbReference type="InterPro" id="IPR044813">
    <property type="entry name" value="ACP_chloroplastic"/>
</dbReference>
<comment type="caution">
    <text evidence="5">The sequence shown here is derived from an EMBL/GenBank/DDBJ whole genome shotgun (WGS) entry which is preliminary data.</text>
</comment>
<dbReference type="HAMAP" id="MF_01217">
    <property type="entry name" value="Acyl_carrier"/>
    <property type="match status" value="1"/>
</dbReference>
<comment type="pathway">
    <text evidence="3">Lipid metabolism; fatty acid biosynthesis.</text>
</comment>
<keyword evidence="3" id="KW-0963">Cytoplasm</keyword>
<evidence type="ECO:0000256" key="3">
    <source>
        <dbReference type="HAMAP-Rule" id="MF_01217"/>
    </source>
</evidence>
<accession>A0A401LE17</accession>
<evidence type="ECO:0000256" key="2">
    <source>
        <dbReference type="ARBA" id="ARBA00022553"/>
    </source>
</evidence>
<dbReference type="InterPro" id="IPR009081">
    <property type="entry name" value="PP-bd_ACP"/>
</dbReference>
<keyword evidence="1 3" id="KW-0596">Phosphopantetheine</keyword>
<dbReference type="AlphaFoldDB" id="A0A401LE17"/>
<sequence length="80" mass="8716">MDESLALGVIAEQLGVPVDSLSAETAFADLNADSLELFQIIVALEEKFDIEFDNDRAESIKLVGDVLDYIAELVAAKEEE</sequence>
<evidence type="ECO:0000259" key="4">
    <source>
        <dbReference type="PROSITE" id="PS50075"/>
    </source>
</evidence>
<keyword evidence="6" id="KW-1185">Reference proteome</keyword>
<reference evidence="5 6" key="1">
    <citation type="submission" date="2018-10" db="EMBL/GenBank/DDBJ databases">
        <title>Draft Genome Sequence of Anaerotignum sp. KCTC 15736.</title>
        <authorList>
            <person name="Choi S.H."/>
            <person name="Kim J.S."/>
            <person name="Kang S.W."/>
            <person name="Lee J.S."/>
            <person name="Park S.H."/>
        </authorList>
    </citation>
    <scope>NUCLEOTIDE SEQUENCE [LARGE SCALE GENOMIC DNA]</scope>
    <source>
        <strain evidence="5 6">KCTC 15736</strain>
    </source>
</reference>
<protein>
    <recommendedName>
        <fullName evidence="3">Acyl carrier protein</fullName>
        <shortName evidence="3">ACP</shortName>
    </recommendedName>
</protein>
<dbReference type="NCBIfam" id="NF002150">
    <property type="entry name" value="PRK00982.1-4"/>
    <property type="match status" value="1"/>
</dbReference>
<keyword evidence="3" id="KW-0443">Lipid metabolism</keyword>
<dbReference type="PROSITE" id="PS50075">
    <property type="entry name" value="CARRIER"/>
    <property type="match status" value="1"/>
</dbReference>
<dbReference type="Proteomes" id="UP000287361">
    <property type="component" value="Unassembled WGS sequence"/>
</dbReference>
<dbReference type="InterPro" id="IPR003231">
    <property type="entry name" value="ACP"/>
</dbReference>
<dbReference type="OrthoDB" id="9804551at2"/>
<dbReference type="SUPFAM" id="SSF47336">
    <property type="entry name" value="ACP-like"/>
    <property type="match status" value="1"/>
</dbReference>
<dbReference type="UniPathway" id="UPA00094"/>
<feature type="domain" description="Carrier" evidence="4">
    <location>
        <begin position="1"/>
        <end position="74"/>
    </location>
</feature>
<keyword evidence="3" id="KW-0276">Fatty acid metabolism</keyword>
<dbReference type="RefSeq" id="WP_016408275.1">
    <property type="nucleotide sequence ID" value="NZ_DAVZTY010000060.1"/>
</dbReference>
<dbReference type="GO" id="GO:0005737">
    <property type="term" value="C:cytoplasm"/>
    <property type="evidence" value="ECO:0007669"/>
    <property type="project" value="UniProtKB-SubCell"/>
</dbReference>
<comment type="PTM">
    <text evidence="3">4'-phosphopantetheine is transferred from CoA to a specific serine of apo-ACP by AcpS. This modification is essential for activity because fatty acids are bound in thioester linkage to the sulfhydryl of the prosthetic group.</text>
</comment>
<gene>
    <name evidence="3" type="primary">acpP</name>
    <name evidence="5" type="ORF">KGMB03357_14500</name>
</gene>
<dbReference type="Pfam" id="PF00550">
    <property type="entry name" value="PP-binding"/>
    <property type="match status" value="1"/>
</dbReference>
<dbReference type="Gene3D" id="1.10.1200.10">
    <property type="entry name" value="ACP-like"/>
    <property type="match status" value="1"/>
</dbReference>
<dbReference type="PANTHER" id="PTHR46153">
    <property type="entry name" value="ACYL CARRIER PROTEIN"/>
    <property type="match status" value="1"/>
</dbReference>
<dbReference type="PANTHER" id="PTHR46153:SF2">
    <property type="entry name" value="ACYL CARRIER PROTEIN"/>
    <property type="match status" value="1"/>
</dbReference>
<keyword evidence="3" id="KW-0444">Lipid biosynthesis</keyword>
<feature type="modified residue" description="O-(pantetheine 4'-phosphoryl)serine" evidence="3">
    <location>
        <position position="34"/>
    </location>
</feature>
<dbReference type="GO" id="GO:0000036">
    <property type="term" value="F:acyl carrier activity"/>
    <property type="evidence" value="ECO:0007669"/>
    <property type="project" value="UniProtKB-UniRule"/>
</dbReference>